<evidence type="ECO:0000313" key="1">
    <source>
        <dbReference type="EMBL" id="EET07554.1"/>
    </source>
</evidence>
<dbReference type="HOGENOM" id="CLU_3341371_0_0_4"/>
<organism evidence="1 2">
    <name type="scientific">Burkholderia pseudomallei 1710a</name>
    <dbReference type="NCBI Taxonomy" id="320371"/>
    <lineage>
        <taxon>Bacteria</taxon>
        <taxon>Pseudomonadati</taxon>
        <taxon>Pseudomonadota</taxon>
        <taxon>Betaproteobacteria</taxon>
        <taxon>Burkholderiales</taxon>
        <taxon>Burkholderiaceae</taxon>
        <taxon>Burkholderia</taxon>
        <taxon>pseudomallei group</taxon>
    </lineage>
</organism>
<name>A0A0E1W569_BURPE</name>
<gene>
    <name evidence="1" type="ORF">BURPS1710A_2494</name>
</gene>
<dbReference type="AlphaFoldDB" id="A0A0E1W569"/>
<dbReference type="EMBL" id="CM000832">
    <property type="protein sequence ID" value="EET07554.1"/>
    <property type="molecule type" value="Genomic_DNA"/>
</dbReference>
<evidence type="ECO:0000313" key="2">
    <source>
        <dbReference type="Proteomes" id="UP000001812"/>
    </source>
</evidence>
<sequence>MNDMRIESKQAVDAALVCLTGLNPPMAPRPVQLAAAR</sequence>
<protein>
    <submittedName>
        <fullName evidence="1">Uncharacterized protein</fullName>
    </submittedName>
</protein>
<reference evidence="1 2" key="2">
    <citation type="submission" date="2009-05" db="EMBL/GenBank/DDBJ databases">
        <authorList>
            <person name="Harkins D.M."/>
            <person name="DeShazer D."/>
            <person name="Woods D.E."/>
            <person name="Brinkac L.M."/>
            <person name="Brown K.A."/>
            <person name="Hung G.C."/>
            <person name="Tuanyok A."/>
            <person name="Zhang B."/>
            <person name="Nierman W.C."/>
        </authorList>
    </citation>
    <scope>NUCLEOTIDE SEQUENCE [LARGE SCALE GENOMIC DNA]</scope>
    <source>
        <strain evidence="1 2">1710a</strain>
    </source>
</reference>
<dbReference type="Proteomes" id="UP000001812">
    <property type="component" value="Chromosome I"/>
</dbReference>
<reference evidence="2" key="1">
    <citation type="submission" date="2007-08" db="EMBL/GenBank/DDBJ databases">
        <title>Annotation of Burkholderia pseudomallei 1710a.</title>
        <authorList>
            <person name="Harkins D.M."/>
            <person name="DeShazer D."/>
            <person name="Woods D.E."/>
            <person name="Brinkac L.M."/>
            <person name="Brown K.A."/>
            <person name="Hung G.C."/>
            <person name="Tuanyok A."/>
            <person name="Zhang B."/>
            <person name="Nierman W.C."/>
        </authorList>
    </citation>
    <scope>NUCLEOTIDE SEQUENCE [LARGE SCALE GENOMIC DNA]</scope>
    <source>
        <strain evidence="2">1710a</strain>
    </source>
</reference>
<proteinExistence type="predicted"/>
<accession>A0A0E1W569</accession>